<dbReference type="InterPro" id="IPR040883">
    <property type="entry name" value="FAS_meander"/>
</dbReference>
<dbReference type="Gene3D" id="6.10.60.10">
    <property type="match status" value="1"/>
</dbReference>
<evidence type="ECO:0000256" key="6">
    <source>
        <dbReference type="ARBA" id="ARBA00023002"/>
    </source>
</evidence>
<dbReference type="GO" id="GO:0004312">
    <property type="term" value="F:fatty acid synthase activity"/>
    <property type="evidence" value="ECO:0007669"/>
    <property type="project" value="InterPro"/>
</dbReference>
<dbReference type="GO" id="GO:0019171">
    <property type="term" value="F:(3R)-hydroxyacyl-[acyl-carrier-protein] dehydratase activity"/>
    <property type="evidence" value="ECO:0007669"/>
    <property type="project" value="UniProtKB-EC"/>
</dbReference>
<evidence type="ECO:0000313" key="18">
    <source>
        <dbReference type="EMBL" id="RDL38698.1"/>
    </source>
</evidence>
<dbReference type="FunFam" id="1.20.930.70:FF:000001">
    <property type="entry name" value="Fatty acid synthase beta subunit dehydratase"/>
    <property type="match status" value="1"/>
</dbReference>
<feature type="active site" description="For malonyltransferase activity" evidence="16">
    <location>
        <position position="1878"/>
    </location>
</feature>
<dbReference type="SMART" id="SM00827">
    <property type="entry name" value="PKS_AT"/>
    <property type="match status" value="1"/>
</dbReference>
<organism evidence="18 19">
    <name type="scientific">Venustampulla echinocandica</name>
    <dbReference type="NCBI Taxonomy" id="2656787"/>
    <lineage>
        <taxon>Eukaryota</taxon>
        <taxon>Fungi</taxon>
        <taxon>Dikarya</taxon>
        <taxon>Ascomycota</taxon>
        <taxon>Pezizomycotina</taxon>
        <taxon>Leotiomycetes</taxon>
        <taxon>Helotiales</taxon>
        <taxon>Pleuroascaceae</taxon>
        <taxon>Venustampulla</taxon>
    </lineage>
</organism>
<dbReference type="Gene3D" id="3.10.129.10">
    <property type="entry name" value="Hotdog Thioesterase"/>
    <property type="match status" value="2"/>
</dbReference>
<evidence type="ECO:0000256" key="9">
    <source>
        <dbReference type="ARBA" id="ARBA00023268"/>
    </source>
</evidence>
<keyword evidence="5 15" id="KW-0521">NADP</keyword>
<dbReference type="GO" id="GO:0004318">
    <property type="term" value="F:enoyl-[acyl-carrier-protein] reductase (NADH) activity"/>
    <property type="evidence" value="ECO:0007669"/>
    <property type="project" value="UniProtKB-UniRule"/>
</dbReference>
<dbReference type="GO" id="GO:0004314">
    <property type="term" value="F:[acyl-carrier-protein] S-malonyltransferase activity"/>
    <property type="evidence" value="ECO:0007669"/>
    <property type="project" value="UniProtKB-EC"/>
</dbReference>
<comment type="catalytic activity">
    <reaction evidence="10">
        <text>acetyl-CoA + n malonyl-CoA + 2n NADPH + 4n H(+) = a long-chain-acyl-CoA + n CoA + n CO2 + 2n NADP(+).</text>
        <dbReference type="EC" id="2.3.1.86"/>
    </reaction>
</comment>
<proteinExistence type="inferred from homology"/>
<dbReference type="InterPro" id="IPR003965">
    <property type="entry name" value="Fatty_acid_synthase"/>
</dbReference>
<evidence type="ECO:0000256" key="1">
    <source>
        <dbReference type="ARBA" id="ARBA00001055"/>
    </source>
</evidence>
<dbReference type="InterPro" id="IPR016035">
    <property type="entry name" value="Acyl_Trfase/lysoPLipase"/>
</dbReference>
<dbReference type="Proteomes" id="UP000254866">
    <property type="component" value="Unassembled WGS sequence"/>
</dbReference>
<evidence type="ECO:0000256" key="3">
    <source>
        <dbReference type="ARBA" id="ARBA00022679"/>
    </source>
</evidence>
<protein>
    <recommendedName>
        <fullName evidence="17">Malonyl-CoA:ACP transacylase (MAT) domain-containing protein</fullName>
    </recommendedName>
</protein>
<keyword evidence="6 15" id="KW-0560">Oxidoreductase</keyword>
<comment type="catalytic activity">
    <reaction evidence="14">
        <text>holo-[ACP] + acetyl-CoA = acetyl-[ACP] + CoA</text>
        <dbReference type="Rhea" id="RHEA:41788"/>
        <dbReference type="Rhea" id="RHEA-COMP:9621"/>
        <dbReference type="Rhea" id="RHEA-COMP:9685"/>
        <dbReference type="ChEBI" id="CHEBI:57287"/>
        <dbReference type="ChEBI" id="CHEBI:57288"/>
        <dbReference type="ChEBI" id="CHEBI:64479"/>
        <dbReference type="ChEBI" id="CHEBI:78446"/>
        <dbReference type="EC" id="2.3.1.38"/>
    </reaction>
</comment>
<evidence type="ECO:0000256" key="2">
    <source>
        <dbReference type="ARBA" id="ARBA00010009"/>
    </source>
</evidence>
<evidence type="ECO:0000259" key="17">
    <source>
        <dbReference type="SMART" id="SM00827"/>
    </source>
</evidence>
<evidence type="ECO:0000256" key="15">
    <source>
        <dbReference type="PIRNR" id="PIRNR005562"/>
    </source>
</evidence>
<comment type="catalytic activity">
    <reaction evidence="13">
        <text>a 2,3-saturated acyl-[ACP] + NAD(+) = a (2E)-enoyl-[ACP] + NADH + H(+)</text>
        <dbReference type="Rhea" id="RHEA:10240"/>
        <dbReference type="Rhea" id="RHEA-COMP:9925"/>
        <dbReference type="Rhea" id="RHEA-COMP:9926"/>
        <dbReference type="ChEBI" id="CHEBI:15378"/>
        <dbReference type="ChEBI" id="CHEBI:57540"/>
        <dbReference type="ChEBI" id="CHEBI:57945"/>
        <dbReference type="ChEBI" id="CHEBI:78784"/>
        <dbReference type="ChEBI" id="CHEBI:78785"/>
        <dbReference type="EC" id="1.3.1.9"/>
    </reaction>
</comment>
<evidence type="ECO:0000256" key="13">
    <source>
        <dbReference type="ARBA" id="ARBA00048572"/>
    </source>
</evidence>
<dbReference type="RefSeq" id="XP_031871354.1">
    <property type="nucleotide sequence ID" value="XM_032011661.1"/>
</dbReference>
<dbReference type="GO" id="GO:0004321">
    <property type="term" value="F:fatty-acyl-CoA synthase activity"/>
    <property type="evidence" value="ECO:0007669"/>
    <property type="project" value="UniProtKB-EC"/>
</dbReference>
<evidence type="ECO:0000256" key="14">
    <source>
        <dbReference type="ARBA" id="ARBA00048835"/>
    </source>
</evidence>
<evidence type="ECO:0000256" key="7">
    <source>
        <dbReference type="ARBA" id="ARBA00023027"/>
    </source>
</evidence>
<dbReference type="GeneID" id="43595887"/>
<dbReference type="SUPFAM" id="SSF54637">
    <property type="entry name" value="Thioesterase/thiol ester dehydrase-isomerase"/>
    <property type="match status" value="2"/>
</dbReference>
<dbReference type="InterPro" id="IPR041099">
    <property type="entry name" value="FAS1_N"/>
</dbReference>
<evidence type="ECO:0000256" key="4">
    <source>
        <dbReference type="ARBA" id="ARBA00022801"/>
    </source>
</evidence>
<dbReference type="Gene3D" id="6.20.240.10">
    <property type="match status" value="1"/>
</dbReference>
<dbReference type="InterPro" id="IPR001227">
    <property type="entry name" value="Ac_transferase_dom_sf"/>
</dbReference>
<dbReference type="InterPro" id="IPR029069">
    <property type="entry name" value="HotDog_dom_sf"/>
</dbReference>
<dbReference type="PRINTS" id="PR01483">
    <property type="entry name" value="FASYNTHASE"/>
</dbReference>
<dbReference type="InterPro" id="IPR002539">
    <property type="entry name" value="MaoC-like_dom"/>
</dbReference>
<dbReference type="Gene3D" id="3.30.70.2430">
    <property type="match status" value="1"/>
</dbReference>
<feature type="active site" description="For acetyltransferase activity" evidence="16">
    <location>
        <position position="331"/>
    </location>
</feature>
<comment type="catalytic activity">
    <reaction evidence="12">
        <text>(9Z)-octadecenoyl-[ACP] + H2O = (9Z)-octadecenoate + holo-[ACP] + H(+)</text>
        <dbReference type="Rhea" id="RHEA:15057"/>
        <dbReference type="Rhea" id="RHEA-COMP:9685"/>
        <dbReference type="Rhea" id="RHEA-COMP:9924"/>
        <dbReference type="ChEBI" id="CHEBI:15377"/>
        <dbReference type="ChEBI" id="CHEBI:15378"/>
        <dbReference type="ChEBI" id="CHEBI:30823"/>
        <dbReference type="ChEBI" id="CHEBI:64479"/>
        <dbReference type="ChEBI" id="CHEBI:78783"/>
        <dbReference type="EC" id="3.1.2.14"/>
    </reaction>
</comment>
<dbReference type="SUPFAM" id="SSF52151">
    <property type="entry name" value="FabD/lysophospholipase-like"/>
    <property type="match status" value="2"/>
</dbReference>
<dbReference type="InterPro" id="IPR014043">
    <property type="entry name" value="Acyl_transferase_dom"/>
</dbReference>
<dbReference type="GO" id="GO:0005835">
    <property type="term" value="C:fatty acid synthase complex"/>
    <property type="evidence" value="ECO:0007669"/>
    <property type="project" value="UniProtKB-UniRule"/>
</dbReference>
<dbReference type="Pfam" id="PF16073">
    <property type="entry name" value="SAT"/>
    <property type="match status" value="1"/>
</dbReference>
<dbReference type="Gene3D" id="6.10.140.1400">
    <property type="match status" value="1"/>
</dbReference>
<dbReference type="STRING" id="2656787.A0A370TT77"/>
<dbReference type="Gene3D" id="3.30.1120.100">
    <property type="match status" value="1"/>
</dbReference>
<dbReference type="GO" id="GO:0006633">
    <property type="term" value="P:fatty acid biosynthetic process"/>
    <property type="evidence" value="ECO:0007669"/>
    <property type="project" value="InterPro"/>
</dbReference>
<evidence type="ECO:0000256" key="10">
    <source>
        <dbReference type="ARBA" id="ARBA00048237"/>
    </source>
</evidence>
<dbReference type="Pfam" id="PF13452">
    <property type="entry name" value="FAS1_DH_region"/>
    <property type="match status" value="1"/>
</dbReference>
<sequence>MVLPGLVDVAAMPASSDSSGVAAVWCSDGSVASCSSASSVAAEISSISTTSTESSGSRQVLIYHGSLRLPITIKSTARHLLLQLREDFLFEFSNLSDEESEENDTASATAILLQRFIQFVLKCKFPETDGVSTEHGSLLVLEALLQTFEDQVGRNDNVHTTVNSLPVSPEIKRQIVSTVVRASNLVGRSLNHQKETGSPNTALFQAVHDHKALVYAIFGGQGTDNYFDSLSELHTTYEPLITPLLLRASSHLRQLIAVEEAYQCHFPKTLDILLWLRSPETRPDAVYLAVAPVSFPLIGLLQLAAFEVVARLLGLSPSGMSSMLSGATGHSQGIVTAAVIAASTDWFSFHTMAMKALGLLLSIGCRSQSAVVAPAARHALISDALHHSEGAPSAMLSVRHLPLQIVQKLVQEINAHLPPNAAIEIALHNERTNFVLAGPPASLHGLNVQLRIIKAMSSQGQARIPFDKRKPAVANRFLPISAPFHSSQLASAVALVLRDVQAQNGLHILGSNLHMPVYSTTAEGMNLRLCGTEDIVPKMIRMIIEQPLHWSAATKLPGATHIIDFGPGRAAAGAGGLVHAMKEGSGVRVLNALGIDGNGSFGGLGELLARPQNHNLVYGPDWSRDHGPSLVRTAAKRCLVNTKMSRLLGLPPIMVAGMTPTTCSPAFVAAIINAGFHVEFATGGYHEAATLEAALREVAENIPSGRGISCNLIYANPTALQWQLTLLRTLSADGAVPIDGLTFGAGVPSVDVASEYIMSFRALKHMSFKPGSQNAIRQVVAIAKANPTFPIILQWTGGRAGGHHSFEDFHDPILHSYAELRRQRNIILVAGSGFGDVDGSFPYLTGEWTTQYNLPAMPFDGILLGSRVMTAKEAKTSHGAKEAIVQAAGVEDAQWTGTYKQPTGGVLTVISEMGEPIHVLATRGMRLWAELDTTIFSMTDKTDRMRRLREKKAYIIERLNSDYQKVWFGQSRSGDAVVDLEDMTYAEVTERLIQLLFIPDEQRWVHPSHKQLVFDFIRHAESRFISSHSTSSVSVLESVGDLDVAPISCARQLFALYPRMAEDLIGYQDVQHFLSLCRRRGQKPVPFVPALDDHFETWFKKDSLWQSEDLAAVPGRDVGRICILQGPVATKHTKVVDEPIKDILDGLHNGFVHRLTEAQYAGKELDVPFVECFMNTSPTSNEASFSVLETRLRALGGIENNWRQAFFTSETIVQDRKVVENPVRRLFQQEQSTLIRVENTAEPWKTTVSLSEINSDGEPIKVVEVRLQSRHANIIELSFFEHRTVTKQRAELLLKYRYSPELSYAPIHELMEGREERIRSFYRQVWFGDDMDDSAKDNDSSIRSDFHSGPIHVTAQDIKQLATTLQNLDSICPEPLRNCLIAPMDFAIVAAWKPLLQPLFTPEIQGDLLNLVHLLNNYRMAPDAVPISEGDIVETTARVTAVINQDSGKMIEVRGRIFRSGMAVMDIESRFFFRGIYTDYENTFQITDEEPMQVRLESASDLAVLRAKPWFYMSESSLQLLKPQSTLVFHLQTESRPGRDKGLFKYIKTTGRVEAKLASKRLHRLGSVEYTSTESHNNPVLSYLQRKGKARYTRVMFETPRPLFENSKDMVIELPTSNESYAIASRDYNPIHVSRPLANYASLPGTITHGMYASGRVRAVIEKHLHSSSENFFKAFQCTFVGMMLPGDKLQLSFYHIGMVSGTRIIRFEATKLESGETVLLGEAEVDPPKTAYLFTGQGSQKVGMGMELYGVSEVAREVWDCADRHFLDTYGLRITNIVKNNPKQLTVHFGGRRGRTIRQNYMDLVFISTTSGGTILRQRCFPDINEETLSYTFSSPTGLLSATQFTQPALTLMEIATYKDLASRGLVSHNSAYAGHSLGEYSSLCAVAELLPIEALMSIVFYRGLTMQFAVDRDQDGRSEFGMCAVNPTRLSKPFDGPCLKLLSTAIASATSTLLEVVNFNIAGQQYVCAGHLLALECLGDVLDHIHKARLSLEELVSDNGRSDTAESPLHSLIHAIANKAPSTQRIKATGLNRGIATIPLVGLDVPFHSSYLKSGVSSFRRHLYEKIPQSALDLDRILGKYIPNLTAAPFEISRAYFETVLQLTGSKVIGDIIPRWNEFESWNPGQEMPVMPTCIY</sequence>
<accession>A0A370TT77</accession>
<dbReference type="InterPro" id="IPR016452">
    <property type="entry name" value="Fas1/AflB-like"/>
</dbReference>
<comment type="catalytic activity">
    <reaction evidence="11">
        <text>holo-[ACP] + malonyl-CoA = malonyl-[ACP] + CoA</text>
        <dbReference type="Rhea" id="RHEA:41792"/>
        <dbReference type="Rhea" id="RHEA-COMP:9623"/>
        <dbReference type="Rhea" id="RHEA-COMP:9685"/>
        <dbReference type="ChEBI" id="CHEBI:57287"/>
        <dbReference type="ChEBI" id="CHEBI:57384"/>
        <dbReference type="ChEBI" id="CHEBI:64479"/>
        <dbReference type="ChEBI" id="CHEBI:78449"/>
        <dbReference type="EC" id="2.3.1.39"/>
    </reaction>
</comment>
<dbReference type="InterPro" id="IPR013785">
    <property type="entry name" value="Aldolase_TIM"/>
</dbReference>
<dbReference type="Gene3D" id="3.20.20.70">
    <property type="entry name" value="Aldolase class I"/>
    <property type="match status" value="2"/>
</dbReference>
<dbReference type="InterPro" id="IPR013565">
    <property type="entry name" value="Fas1/AflB-like_central"/>
</dbReference>
<evidence type="ECO:0000313" key="19">
    <source>
        <dbReference type="Proteomes" id="UP000254866"/>
    </source>
</evidence>
<evidence type="ECO:0000256" key="12">
    <source>
        <dbReference type="ARBA" id="ARBA00048536"/>
    </source>
</evidence>
<name>A0A370TT77_9HELO</name>
<dbReference type="Pfam" id="PF22235">
    <property type="entry name" value="FAS1_thioest_ins"/>
    <property type="match status" value="1"/>
</dbReference>
<gene>
    <name evidence="18" type="ORF">BP5553_03038</name>
</gene>
<dbReference type="Pfam" id="PF17951">
    <property type="entry name" value="FAS_meander"/>
    <property type="match status" value="1"/>
</dbReference>
<keyword evidence="9" id="KW-0511">Multifunctional enzyme</keyword>
<comment type="catalytic activity">
    <reaction evidence="1">
        <text>a (3R)-hydroxyacyl-[ACP] = a (2E)-enoyl-[ACP] + H2O</text>
        <dbReference type="Rhea" id="RHEA:13097"/>
        <dbReference type="Rhea" id="RHEA-COMP:9925"/>
        <dbReference type="Rhea" id="RHEA-COMP:9945"/>
        <dbReference type="ChEBI" id="CHEBI:15377"/>
        <dbReference type="ChEBI" id="CHEBI:78784"/>
        <dbReference type="ChEBI" id="CHEBI:78827"/>
        <dbReference type="EC" id="4.2.1.59"/>
    </reaction>
</comment>
<dbReference type="Gene3D" id="3.40.366.10">
    <property type="entry name" value="Malonyl-Coenzyme A Acyl Carrier Protein, domain 2"/>
    <property type="match status" value="3"/>
</dbReference>
<keyword evidence="4 15" id="KW-0378">Hydrolase</keyword>
<dbReference type="Gene3D" id="1.20.930.70">
    <property type="match status" value="1"/>
</dbReference>
<dbReference type="InterPro" id="IPR032088">
    <property type="entry name" value="SAT"/>
</dbReference>
<dbReference type="Gene3D" id="1.20.1050.120">
    <property type="match status" value="1"/>
</dbReference>
<dbReference type="Pfam" id="PF17828">
    <property type="entry name" value="FAS_N"/>
    <property type="match status" value="1"/>
</dbReference>
<comment type="similarity">
    <text evidence="2 15">Belongs to the fungal fatty acid synthetase subunit beta family.</text>
</comment>
<dbReference type="Pfam" id="PF01575">
    <property type="entry name" value="MaoC_dehydratas"/>
    <property type="match status" value="1"/>
</dbReference>
<keyword evidence="8" id="KW-0456">Lyase</keyword>
<evidence type="ECO:0000256" key="8">
    <source>
        <dbReference type="ARBA" id="ARBA00023239"/>
    </source>
</evidence>
<dbReference type="Pfam" id="PF00698">
    <property type="entry name" value="Acyl_transf_1"/>
    <property type="match status" value="1"/>
</dbReference>
<dbReference type="PANTHER" id="PTHR10982">
    <property type="entry name" value="MALONYL COA-ACYL CARRIER PROTEIN TRANSACYLASE"/>
    <property type="match status" value="1"/>
</dbReference>
<reference evidence="18 19" key="1">
    <citation type="journal article" date="2018" name="IMA Fungus">
        <title>IMA Genome-F 9: Draft genome sequence of Annulohypoxylon stygium, Aspergillus mulundensis, Berkeleyomyces basicola (syn. Thielaviopsis basicola), Ceratocystis smalleyi, two Cercospora beticola strains, Coleophoma cylindrospora, Fusarium fracticaudum, Phialophora cf. hyalina, and Morchella septimelata.</title>
        <authorList>
            <person name="Wingfield B.D."/>
            <person name="Bills G.F."/>
            <person name="Dong Y."/>
            <person name="Huang W."/>
            <person name="Nel W.J."/>
            <person name="Swalarsk-Parry B.S."/>
            <person name="Vaghefi N."/>
            <person name="Wilken P.M."/>
            <person name="An Z."/>
            <person name="de Beer Z.W."/>
            <person name="De Vos L."/>
            <person name="Chen L."/>
            <person name="Duong T.A."/>
            <person name="Gao Y."/>
            <person name="Hammerbacher A."/>
            <person name="Kikkert J.R."/>
            <person name="Li Y."/>
            <person name="Li H."/>
            <person name="Li K."/>
            <person name="Li Q."/>
            <person name="Liu X."/>
            <person name="Ma X."/>
            <person name="Naidoo K."/>
            <person name="Pethybridge S.J."/>
            <person name="Sun J."/>
            <person name="Steenkamp E.T."/>
            <person name="van der Nest M.A."/>
            <person name="van Wyk S."/>
            <person name="Wingfield M.J."/>
            <person name="Xiong C."/>
            <person name="Yue Q."/>
            <person name="Zhang X."/>
        </authorList>
    </citation>
    <scope>NUCLEOTIDE SEQUENCE [LARGE SCALE GENOMIC DNA]</scope>
    <source>
        <strain evidence="18 19">BP 5553</strain>
    </source>
</reference>
<dbReference type="PIRSF" id="PIRSF005562">
    <property type="entry name" value="FAS_yeast_beta"/>
    <property type="match status" value="1"/>
</dbReference>
<evidence type="ECO:0000256" key="16">
    <source>
        <dbReference type="PIRSR" id="PIRSR005562-1"/>
    </source>
</evidence>
<keyword evidence="7 15" id="KW-0520">NAD</keyword>
<dbReference type="FunFam" id="3.40.366.10:FF:000006">
    <property type="entry name" value="Fatty acid synthase beta subunit dehydratase"/>
    <property type="match status" value="1"/>
</dbReference>
<dbReference type="CDD" id="cd03447">
    <property type="entry name" value="FAS_MaoC"/>
    <property type="match status" value="1"/>
</dbReference>
<dbReference type="InterPro" id="IPR039569">
    <property type="entry name" value="FAS1-like_DH_region"/>
</dbReference>
<dbReference type="FunFam" id="3.20.20.70:FF:000078">
    <property type="entry name" value="Fatty acid synthase beta subunit dehydratase"/>
    <property type="match status" value="1"/>
</dbReference>
<dbReference type="EMBL" id="NPIC01000002">
    <property type="protein sequence ID" value="RDL38698.1"/>
    <property type="molecule type" value="Genomic_DNA"/>
</dbReference>
<keyword evidence="3 15" id="KW-0808">Transferase</keyword>
<dbReference type="Pfam" id="PF08354">
    <property type="entry name" value="Fas1-AflB-like_hel"/>
    <property type="match status" value="1"/>
</dbReference>
<dbReference type="InterPro" id="IPR050830">
    <property type="entry name" value="Fungal_FAS"/>
</dbReference>
<keyword evidence="19" id="KW-1185">Reference proteome</keyword>
<dbReference type="OrthoDB" id="4251012at2759"/>
<comment type="caution">
    <text evidence="18">The sequence shown here is derived from an EMBL/GenBank/DDBJ whole genome shotgun (WGS) entry which is preliminary data.</text>
</comment>
<dbReference type="GO" id="GO:0004313">
    <property type="term" value="F:[acyl-carrier-protein] S-acetyltransferase activity"/>
    <property type="evidence" value="ECO:0007669"/>
    <property type="project" value="UniProtKB-EC"/>
</dbReference>
<dbReference type="PANTHER" id="PTHR10982:SF21">
    <property type="entry name" value="FATTY ACID SYNTHASE SUBUNIT BETA"/>
    <property type="match status" value="1"/>
</dbReference>
<feature type="domain" description="Malonyl-CoA:ACP transacylase (MAT)" evidence="17">
    <location>
        <begin position="1734"/>
        <end position="2065"/>
    </location>
</feature>
<dbReference type="GO" id="GO:0016297">
    <property type="term" value="F:fatty acyl-[ACP] hydrolase activity"/>
    <property type="evidence" value="ECO:0007669"/>
    <property type="project" value="UniProtKB-EC"/>
</dbReference>
<evidence type="ECO:0000256" key="5">
    <source>
        <dbReference type="ARBA" id="ARBA00022857"/>
    </source>
</evidence>
<evidence type="ECO:0000256" key="11">
    <source>
        <dbReference type="ARBA" id="ARBA00048462"/>
    </source>
</evidence>